<evidence type="ECO:0000313" key="2">
    <source>
        <dbReference type="Proteomes" id="UP001054945"/>
    </source>
</evidence>
<gene>
    <name evidence="1" type="ORF">CEXT_300541</name>
</gene>
<dbReference type="EMBL" id="BPLR01005446">
    <property type="protein sequence ID" value="GIY02428.1"/>
    <property type="molecule type" value="Genomic_DNA"/>
</dbReference>
<comment type="caution">
    <text evidence="1">The sequence shown here is derived from an EMBL/GenBank/DDBJ whole genome shotgun (WGS) entry which is preliminary data.</text>
</comment>
<sequence>MSYLRTYPWVKVSPQVVVSPAGKHGAPHRRQQGTSAALLKPLALVKMKKRNSKKKDLSSDPTAAESTWSLFGKEPIHPKLGKVGRLVAGCDGHLSSSLAPILKRTGNPLLPSGRGLAPGTHKSRERSSCLGALASISGHRSPKVPHLCLRMERFPSNPFNIRAIHRRPSTGQVFLPRAGIKCLQNICRARLLSMALKCQFRMPISSRT</sequence>
<keyword evidence="2" id="KW-1185">Reference proteome</keyword>
<protein>
    <submittedName>
        <fullName evidence="1">Uncharacterized protein</fullName>
    </submittedName>
</protein>
<reference evidence="1 2" key="1">
    <citation type="submission" date="2021-06" db="EMBL/GenBank/DDBJ databases">
        <title>Caerostris extrusa draft genome.</title>
        <authorList>
            <person name="Kono N."/>
            <person name="Arakawa K."/>
        </authorList>
    </citation>
    <scope>NUCLEOTIDE SEQUENCE [LARGE SCALE GENOMIC DNA]</scope>
</reference>
<proteinExistence type="predicted"/>
<dbReference type="Proteomes" id="UP001054945">
    <property type="component" value="Unassembled WGS sequence"/>
</dbReference>
<name>A0AAV4PYC6_CAEEX</name>
<organism evidence="1 2">
    <name type="scientific">Caerostris extrusa</name>
    <name type="common">Bark spider</name>
    <name type="synonym">Caerostris bankana</name>
    <dbReference type="NCBI Taxonomy" id="172846"/>
    <lineage>
        <taxon>Eukaryota</taxon>
        <taxon>Metazoa</taxon>
        <taxon>Ecdysozoa</taxon>
        <taxon>Arthropoda</taxon>
        <taxon>Chelicerata</taxon>
        <taxon>Arachnida</taxon>
        <taxon>Araneae</taxon>
        <taxon>Araneomorphae</taxon>
        <taxon>Entelegynae</taxon>
        <taxon>Araneoidea</taxon>
        <taxon>Araneidae</taxon>
        <taxon>Caerostris</taxon>
    </lineage>
</organism>
<evidence type="ECO:0000313" key="1">
    <source>
        <dbReference type="EMBL" id="GIY02428.1"/>
    </source>
</evidence>
<accession>A0AAV4PYC6</accession>
<dbReference type="AlphaFoldDB" id="A0AAV4PYC6"/>